<gene>
    <name evidence="2" type="ORF">BJ508DRAFT_413240</name>
</gene>
<dbReference type="InterPro" id="IPR007528">
    <property type="entry name" value="RINT1_Tip20"/>
</dbReference>
<dbReference type="OrthoDB" id="2189254at2759"/>
<dbReference type="GO" id="GO:0070939">
    <property type="term" value="C:Dsl1/NZR complex"/>
    <property type="evidence" value="ECO:0007669"/>
    <property type="project" value="InterPro"/>
</dbReference>
<proteinExistence type="predicted"/>
<dbReference type="GO" id="GO:0006890">
    <property type="term" value="P:retrograde vesicle-mediated transport, Golgi to endoplasmic reticulum"/>
    <property type="evidence" value="ECO:0007669"/>
    <property type="project" value="InterPro"/>
</dbReference>
<dbReference type="Gene3D" id="1.20.58.670">
    <property type="entry name" value="Dsl1p vesicle tethering complex, Tip20p subunit, domain D"/>
    <property type="match status" value="1"/>
</dbReference>
<sequence>MSTLSTGLLIQDPRLEDYLNDKFQSLVDLDNVDSLLSSVQSQQNILRQQLETAEATLETTQSEYDRHITELELETRQFHEDQALIDRRIEATHSSEATNAVSQAFELSLSKLQRLDIAQEYLKILSDVYNLKEEINAKLDVSAEEAAKPYNRLQCIATALRERNEKAEGTIIHLVDFVKEVETAAWKEMHQRLSGKFKAVLDKLRWPSAELTLKESRREFEDAFAALLVVEEPVKDEGPRMGGKPKTLELYPFQAILPFRDLVRPLELRFRFHFDGDKATNKPDKPEWFLNHIVNLVAQYAPFLVENVQPILDRAPGKSRDAVQEFISALLPVVRRKITHLLPNIAQNAQLLSHFIHELVKFDITLKEEYLYAPFGFSGDWGGLTSEVLNLDGDGGFTQWLAVERDFAYNRFREIIHAPDAWTLDYESVSASETKPTKSAIRLRELLENITETYRPLPAFHQQLRFLLDVQVTLLDQYHSRLHDSVEAFKVLTSSIARAVQGTSKEELAELEGVKGLERLCRVVGSTMFLENAMRDWGEDALFLEIWDQIISKASKTSDSDAKVAGDFTIDDLASVTSATLTTGERDGALFDESATAYRTLRERVEQMISSFVSGAVKNEMGDYLKLTIWQQTEESTPPANVHAITPSSELQPALQTLQTYLAFLQPVLSPVVMRRTIREVAASIQQYIWDYVLMRHQFRIEGALQLQRDIMEFEGQFSDFLIPGGSNAYAYEEDGGNHVVLMKKLHEAGRLLTLTDTDEEIGADATNGELVTLKEVVHPLFADNERGRDVVKSLKLSELGVGGARSVLQRRVEAWD</sequence>
<protein>
    <recommendedName>
        <fullName evidence="4">RINT-1 family protein</fullName>
    </recommendedName>
</protein>
<dbReference type="GO" id="GO:0006888">
    <property type="term" value="P:endoplasmic reticulum to Golgi vesicle-mediated transport"/>
    <property type="evidence" value="ECO:0007669"/>
    <property type="project" value="InterPro"/>
</dbReference>
<dbReference type="AlphaFoldDB" id="A0A3N4IBV6"/>
<feature type="coiled-coil region" evidence="1">
    <location>
        <begin position="36"/>
        <end position="70"/>
    </location>
</feature>
<reference evidence="2 3" key="1">
    <citation type="journal article" date="2018" name="Nat. Ecol. Evol.">
        <title>Pezizomycetes genomes reveal the molecular basis of ectomycorrhizal truffle lifestyle.</title>
        <authorList>
            <person name="Murat C."/>
            <person name="Payen T."/>
            <person name="Noel B."/>
            <person name="Kuo A."/>
            <person name="Morin E."/>
            <person name="Chen J."/>
            <person name="Kohler A."/>
            <person name="Krizsan K."/>
            <person name="Balestrini R."/>
            <person name="Da Silva C."/>
            <person name="Montanini B."/>
            <person name="Hainaut M."/>
            <person name="Levati E."/>
            <person name="Barry K.W."/>
            <person name="Belfiori B."/>
            <person name="Cichocki N."/>
            <person name="Clum A."/>
            <person name="Dockter R.B."/>
            <person name="Fauchery L."/>
            <person name="Guy J."/>
            <person name="Iotti M."/>
            <person name="Le Tacon F."/>
            <person name="Lindquist E.A."/>
            <person name="Lipzen A."/>
            <person name="Malagnac F."/>
            <person name="Mello A."/>
            <person name="Molinier V."/>
            <person name="Miyauchi S."/>
            <person name="Poulain J."/>
            <person name="Riccioni C."/>
            <person name="Rubini A."/>
            <person name="Sitrit Y."/>
            <person name="Splivallo R."/>
            <person name="Traeger S."/>
            <person name="Wang M."/>
            <person name="Zifcakova L."/>
            <person name="Wipf D."/>
            <person name="Zambonelli A."/>
            <person name="Paolocci F."/>
            <person name="Nowrousian M."/>
            <person name="Ottonello S."/>
            <person name="Baldrian P."/>
            <person name="Spatafora J.W."/>
            <person name="Henrissat B."/>
            <person name="Nagy L.G."/>
            <person name="Aury J.M."/>
            <person name="Wincker P."/>
            <person name="Grigoriev I.V."/>
            <person name="Bonfante P."/>
            <person name="Martin F.M."/>
        </authorList>
    </citation>
    <scope>NUCLEOTIDE SEQUENCE [LARGE SCALE GENOMIC DNA]</scope>
    <source>
        <strain evidence="2 3">RN42</strain>
    </source>
</reference>
<dbReference type="EMBL" id="ML119663">
    <property type="protein sequence ID" value="RPA83559.1"/>
    <property type="molecule type" value="Genomic_DNA"/>
</dbReference>
<dbReference type="PANTHER" id="PTHR13520:SF0">
    <property type="entry name" value="RAD50-INTERACTING PROTEIN 1"/>
    <property type="match status" value="1"/>
</dbReference>
<dbReference type="InterPro" id="IPR042042">
    <property type="entry name" value="Tip20p_domB"/>
</dbReference>
<dbReference type="InterPro" id="IPR042044">
    <property type="entry name" value="EXOC6PINT-1/Sec15/Tip20_C_dom2"/>
</dbReference>
<dbReference type="STRING" id="1160509.A0A3N4IBV6"/>
<name>A0A3N4IBV6_ASCIM</name>
<keyword evidence="1" id="KW-0175">Coiled coil</keyword>
<evidence type="ECO:0000256" key="1">
    <source>
        <dbReference type="SAM" id="Coils"/>
    </source>
</evidence>
<evidence type="ECO:0000313" key="2">
    <source>
        <dbReference type="EMBL" id="RPA83559.1"/>
    </source>
</evidence>
<keyword evidence="3" id="KW-1185">Reference proteome</keyword>
<dbReference type="Gene3D" id="1.20.58.1420">
    <property type="entry name" value="Dsl1p vesicle tethering complex, Tip20p subunit, domain B"/>
    <property type="match status" value="1"/>
</dbReference>
<organism evidence="2 3">
    <name type="scientific">Ascobolus immersus RN42</name>
    <dbReference type="NCBI Taxonomy" id="1160509"/>
    <lineage>
        <taxon>Eukaryota</taxon>
        <taxon>Fungi</taxon>
        <taxon>Dikarya</taxon>
        <taxon>Ascomycota</taxon>
        <taxon>Pezizomycotina</taxon>
        <taxon>Pezizomycetes</taxon>
        <taxon>Pezizales</taxon>
        <taxon>Ascobolaceae</taxon>
        <taxon>Ascobolus</taxon>
    </lineage>
</organism>
<evidence type="ECO:0000313" key="3">
    <source>
        <dbReference type="Proteomes" id="UP000275078"/>
    </source>
</evidence>
<dbReference type="Pfam" id="PF04437">
    <property type="entry name" value="RINT1_TIP1"/>
    <property type="match status" value="1"/>
</dbReference>
<dbReference type="PROSITE" id="PS51386">
    <property type="entry name" value="RINT1_TIP20"/>
    <property type="match status" value="1"/>
</dbReference>
<accession>A0A3N4IBV6</accession>
<evidence type="ECO:0008006" key="4">
    <source>
        <dbReference type="Google" id="ProtNLM"/>
    </source>
</evidence>
<dbReference type="GO" id="GO:0060628">
    <property type="term" value="P:regulation of ER to Golgi vesicle-mediated transport"/>
    <property type="evidence" value="ECO:0007669"/>
    <property type="project" value="TreeGrafter"/>
</dbReference>
<dbReference type="Proteomes" id="UP000275078">
    <property type="component" value="Unassembled WGS sequence"/>
</dbReference>
<dbReference type="PANTHER" id="PTHR13520">
    <property type="entry name" value="RAD50-INTERACTING PROTEIN 1 RINT-1"/>
    <property type="match status" value="1"/>
</dbReference>